<evidence type="ECO:0000256" key="1">
    <source>
        <dbReference type="ARBA" id="ARBA00023157"/>
    </source>
</evidence>
<feature type="transmembrane region" description="Helical" evidence="3">
    <location>
        <begin position="77"/>
        <end position="103"/>
    </location>
</feature>
<feature type="domain" description="Integrin beta subunit cytoplasmic" evidence="4">
    <location>
        <begin position="99"/>
        <end position="128"/>
    </location>
</feature>
<organism evidence="5">
    <name type="scientific">Henneguya salminicola</name>
    <name type="common">Myxosporean</name>
    <dbReference type="NCBI Taxonomy" id="69463"/>
    <lineage>
        <taxon>Eukaryota</taxon>
        <taxon>Metazoa</taxon>
        <taxon>Cnidaria</taxon>
        <taxon>Myxozoa</taxon>
        <taxon>Myxosporea</taxon>
        <taxon>Bivalvulida</taxon>
        <taxon>Platysporina</taxon>
        <taxon>Myxobolidae</taxon>
        <taxon>Henneguya</taxon>
    </lineage>
</organism>
<protein>
    <submittedName>
        <fullName evidence="5">Integrin beta-6 (Trinotate prediction)</fullName>
    </submittedName>
</protein>
<sequence>MECFMNLEISKKQCEINREFIVTHDLKQNTIYDCNMKTEKNCFIYYRSESLNSSKTMVYVKPFNKEEDCSKPINWNILAISVFASTLFIGLIICAVYFILIYIHEKRQFQRFMAEKSKARFLNENPLYGLNQSSENPILNNEKED</sequence>
<dbReference type="GO" id="GO:0033627">
    <property type="term" value="P:cell adhesion mediated by integrin"/>
    <property type="evidence" value="ECO:0007669"/>
    <property type="project" value="TreeGrafter"/>
</dbReference>
<dbReference type="GO" id="GO:0098609">
    <property type="term" value="P:cell-cell adhesion"/>
    <property type="evidence" value="ECO:0007669"/>
    <property type="project" value="TreeGrafter"/>
</dbReference>
<dbReference type="InterPro" id="IPR014836">
    <property type="entry name" value="Integrin_bsu_cyt_dom"/>
</dbReference>
<dbReference type="Pfam" id="PF08725">
    <property type="entry name" value="Integrin_b_cyt"/>
    <property type="match status" value="1"/>
</dbReference>
<accession>A0A6G3MK49</accession>
<dbReference type="GO" id="GO:0009986">
    <property type="term" value="C:cell surface"/>
    <property type="evidence" value="ECO:0007669"/>
    <property type="project" value="TreeGrafter"/>
</dbReference>
<dbReference type="GO" id="GO:0016477">
    <property type="term" value="P:cell migration"/>
    <property type="evidence" value="ECO:0007669"/>
    <property type="project" value="TreeGrafter"/>
</dbReference>
<dbReference type="SUPFAM" id="SSF69687">
    <property type="entry name" value="Integrin beta tail domain"/>
    <property type="match status" value="1"/>
</dbReference>
<evidence type="ECO:0000256" key="3">
    <source>
        <dbReference type="SAM" id="Phobius"/>
    </source>
</evidence>
<evidence type="ECO:0000313" key="5">
    <source>
        <dbReference type="EMBL" id="NDJ94422.1"/>
    </source>
</evidence>
<dbReference type="PANTHER" id="PTHR10082">
    <property type="entry name" value="INTEGRIN BETA SUBUNIT"/>
    <property type="match status" value="1"/>
</dbReference>
<name>A0A6G3MK49_HENSL</name>
<keyword evidence="3" id="KW-0472">Membrane</keyword>
<keyword evidence="5" id="KW-0401">Integrin</keyword>
<dbReference type="InterPro" id="IPR015812">
    <property type="entry name" value="Integrin_bsu"/>
</dbReference>
<keyword evidence="2" id="KW-0325">Glycoprotein</keyword>
<keyword evidence="1" id="KW-1015">Disulfide bond</keyword>
<dbReference type="GO" id="GO:0008305">
    <property type="term" value="C:integrin complex"/>
    <property type="evidence" value="ECO:0007669"/>
    <property type="project" value="TreeGrafter"/>
</dbReference>
<dbReference type="GO" id="GO:0007229">
    <property type="term" value="P:integrin-mediated signaling pathway"/>
    <property type="evidence" value="ECO:0007669"/>
    <property type="project" value="UniProtKB-KW"/>
</dbReference>
<dbReference type="GO" id="GO:0005178">
    <property type="term" value="F:integrin binding"/>
    <property type="evidence" value="ECO:0007669"/>
    <property type="project" value="TreeGrafter"/>
</dbReference>
<evidence type="ECO:0000256" key="2">
    <source>
        <dbReference type="ARBA" id="ARBA00023180"/>
    </source>
</evidence>
<dbReference type="GO" id="GO:0005925">
    <property type="term" value="C:focal adhesion"/>
    <property type="evidence" value="ECO:0007669"/>
    <property type="project" value="TreeGrafter"/>
</dbReference>
<keyword evidence="3" id="KW-0812">Transmembrane</keyword>
<dbReference type="InterPro" id="IPR036349">
    <property type="entry name" value="Integrin_bsu_tail_dom_sf"/>
</dbReference>
<proteinExistence type="predicted"/>
<reference evidence="5" key="1">
    <citation type="submission" date="2018-11" db="EMBL/GenBank/DDBJ databases">
        <title>Henneguya salminicola genome and transcriptome.</title>
        <authorList>
            <person name="Yahalomi D."/>
            <person name="Atkinson S.D."/>
            <person name="Neuhof M."/>
            <person name="Chang E.S."/>
            <person name="Philippe H."/>
            <person name="Cartwright P."/>
            <person name="Bartholomew J.L."/>
            <person name="Huchon D."/>
        </authorList>
    </citation>
    <scope>NUCLEOTIDE SEQUENCE</scope>
    <source>
        <strain evidence="5">Hz1</strain>
        <tissue evidence="5">Whole</tissue>
    </source>
</reference>
<dbReference type="OrthoDB" id="410592at2759"/>
<keyword evidence="3" id="KW-1133">Transmembrane helix</keyword>
<evidence type="ECO:0000259" key="4">
    <source>
        <dbReference type="Pfam" id="PF08725"/>
    </source>
</evidence>
<dbReference type="Gene3D" id="1.20.5.100">
    <property type="entry name" value="Cytochrome c1, transmembrane anchor, C-terminal"/>
    <property type="match status" value="1"/>
</dbReference>
<dbReference type="PANTHER" id="PTHR10082:SF60">
    <property type="entry name" value="INTEGRIN BETA-PS"/>
    <property type="match status" value="1"/>
</dbReference>
<dbReference type="GO" id="GO:0007160">
    <property type="term" value="P:cell-matrix adhesion"/>
    <property type="evidence" value="ECO:0007669"/>
    <property type="project" value="TreeGrafter"/>
</dbReference>
<dbReference type="AlphaFoldDB" id="A0A6G3MK49"/>
<dbReference type="EMBL" id="GHBP01008559">
    <property type="protein sequence ID" value="NDJ94422.1"/>
    <property type="molecule type" value="Transcribed_RNA"/>
</dbReference>